<proteinExistence type="predicted"/>
<feature type="compositionally biased region" description="Basic and acidic residues" evidence="1">
    <location>
        <begin position="17"/>
        <end position="27"/>
    </location>
</feature>
<dbReference type="EMBL" id="JBHSBW010000003">
    <property type="protein sequence ID" value="MFC4209796.1"/>
    <property type="molecule type" value="Genomic_DNA"/>
</dbReference>
<dbReference type="RefSeq" id="WP_378981051.1">
    <property type="nucleotide sequence ID" value="NZ_JBHSBW010000003.1"/>
</dbReference>
<name>A0ABV8P5X9_9SPHI</name>
<evidence type="ECO:0000256" key="1">
    <source>
        <dbReference type="SAM" id="MobiDB-lite"/>
    </source>
</evidence>
<evidence type="ECO:0000313" key="2">
    <source>
        <dbReference type="EMBL" id="MFC4209796.1"/>
    </source>
</evidence>
<protein>
    <submittedName>
        <fullName evidence="2">Uncharacterized protein</fullName>
    </submittedName>
</protein>
<feature type="region of interest" description="Disordered" evidence="1">
    <location>
        <begin position="16"/>
        <end position="39"/>
    </location>
</feature>
<comment type="caution">
    <text evidence="2">The sequence shown here is derived from an EMBL/GenBank/DDBJ whole genome shotgun (WGS) entry which is preliminary data.</text>
</comment>
<accession>A0ABV8P5X9</accession>
<feature type="compositionally biased region" description="Polar residues" evidence="1">
    <location>
        <begin position="28"/>
        <end position="38"/>
    </location>
</feature>
<keyword evidence="3" id="KW-1185">Reference proteome</keyword>
<reference evidence="3" key="1">
    <citation type="journal article" date="2019" name="Int. J. Syst. Evol. Microbiol.">
        <title>The Global Catalogue of Microorganisms (GCM) 10K type strain sequencing project: providing services to taxonomists for standard genome sequencing and annotation.</title>
        <authorList>
            <consortium name="The Broad Institute Genomics Platform"/>
            <consortium name="The Broad Institute Genome Sequencing Center for Infectious Disease"/>
            <person name="Wu L."/>
            <person name="Ma J."/>
        </authorList>
    </citation>
    <scope>NUCLEOTIDE SEQUENCE [LARGE SCALE GENOMIC DNA]</scope>
    <source>
        <strain evidence="3">CCM 8691</strain>
    </source>
</reference>
<evidence type="ECO:0000313" key="3">
    <source>
        <dbReference type="Proteomes" id="UP001595789"/>
    </source>
</evidence>
<organism evidence="2 3">
    <name type="scientific">Pedobacter lithocola</name>
    <dbReference type="NCBI Taxonomy" id="1908239"/>
    <lineage>
        <taxon>Bacteria</taxon>
        <taxon>Pseudomonadati</taxon>
        <taxon>Bacteroidota</taxon>
        <taxon>Sphingobacteriia</taxon>
        <taxon>Sphingobacteriales</taxon>
        <taxon>Sphingobacteriaceae</taxon>
        <taxon>Pedobacter</taxon>
    </lineage>
</organism>
<dbReference type="Proteomes" id="UP001595789">
    <property type="component" value="Unassembled WGS sequence"/>
</dbReference>
<gene>
    <name evidence="2" type="ORF">ACFOWA_01300</name>
</gene>
<sequence>MKTKYNKDYVPLSTLDLDSKTKMDGSKGNHNSTTSSKLFKQDDQNIPVLVSKSGEIKVLERIVPKNGLKGLL</sequence>